<dbReference type="Pfam" id="PF01502">
    <property type="entry name" value="PRA-CH"/>
    <property type="match status" value="1"/>
</dbReference>
<evidence type="ECO:0000256" key="2">
    <source>
        <dbReference type="ARBA" id="ARBA00005169"/>
    </source>
</evidence>
<accession>A0ABN6N702</accession>
<dbReference type="PANTHER" id="PTHR42945:SF1">
    <property type="entry name" value="HISTIDINE BIOSYNTHESIS BIFUNCTIONAL PROTEIN HIS7"/>
    <property type="match status" value="1"/>
</dbReference>
<evidence type="ECO:0000256" key="4">
    <source>
        <dbReference type="ARBA" id="ARBA00022605"/>
    </source>
</evidence>
<evidence type="ECO:0000256" key="6">
    <source>
        <dbReference type="ARBA" id="ARBA00023102"/>
    </source>
</evidence>
<evidence type="ECO:0000313" key="9">
    <source>
        <dbReference type="Proteomes" id="UP001162734"/>
    </source>
</evidence>
<dbReference type="Gene3D" id="3.10.20.810">
    <property type="entry name" value="Phosphoribosyl-AMP cyclohydrolase"/>
    <property type="match status" value="1"/>
</dbReference>
<comment type="catalytic activity">
    <reaction evidence="1">
        <text>1-(5-phospho-beta-D-ribosyl)-5'-AMP + H2O = 1-(5-phospho-beta-D-ribosyl)-5-[(5-phospho-beta-D-ribosylamino)methylideneamino]imidazole-4-carboxamide</text>
        <dbReference type="Rhea" id="RHEA:20049"/>
        <dbReference type="ChEBI" id="CHEBI:15377"/>
        <dbReference type="ChEBI" id="CHEBI:58435"/>
        <dbReference type="ChEBI" id="CHEBI:59457"/>
        <dbReference type="EC" id="3.5.4.19"/>
    </reaction>
</comment>
<evidence type="ECO:0000256" key="3">
    <source>
        <dbReference type="ARBA" id="ARBA00012721"/>
    </source>
</evidence>
<dbReference type="RefSeq" id="WP_248346257.1">
    <property type="nucleotide sequence ID" value="NZ_AP025592.1"/>
</dbReference>
<dbReference type="InterPro" id="IPR002496">
    <property type="entry name" value="PRib_AMP_CycHydrolase_dom"/>
</dbReference>
<dbReference type="EMBL" id="AP025592">
    <property type="protein sequence ID" value="BDG08930.1"/>
    <property type="molecule type" value="Genomic_DNA"/>
</dbReference>
<dbReference type="NCBIfam" id="NF000768">
    <property type="entry name" value="PRK00051.1"/>
    <property type="match status" value="1"/>
</dbReference>
<dbReference type="SUPFAM" id="SSF141734">
    <property type="entry name" value="HisI-like"/>
    <property type="match status" value="1"/>
</dbReference>
<evidence type="ECO:0000256" key="1">
    <source>
        <dbReference type="ARBA" id="ARBA00000024"/>
    </source>
</evidence>
<dbReference type="PANTHER" id="PTHR42945">
    <property type="entry name" value="HISTIDINE BIOSYNTHESIS BIFUNCTIONAL PROTEIN"/>
    <property type="match status" value="1"/>
</dbReference>
<keyword evidence="5" id="KW-0378">Hydrolase</keyword>
<sequence>MLTLAPGVLDGLKYDERGLVPVIAQEEDGTVLMLAWASREALDATVATGYAHYWSRSRRELWKKGATSGHLQEVVAVKVDCDADAVLYLVRQTGPACHTGSRSCFS</sequence>
<comment type="pathway">
    <text evidence="2">Amino-acid biosynthesis; L-histidine biosynthesis; L-histidine from 5-phospho-alpha-D-ribose 1-diphosphate: step 3/9.</text>
</comment>
<dbReference type="InterPro" id="IPR038019">
    <property type="entry name" value="PRib_AMP_CycHydrolase_sf"/>
</dbReference>
<evidence type="ECO:0000313" key="8">
    <source>
        <dbReference type="EMBL" id="BDG08930.1"/>
    </source>
</evidence>
<evidence type="ECO:0000259" key="7">
    <source>
        <dbReference type="Pfam" id="PF01502"/>
    </source>
</evidence>
<dbReference type="EC" id="3.5.4.19" evidence="3"/>
<evidence type="ECO:0000256" key="5">
    <source>
        <dbReference type="ARBA" id="ARBA00022801"/>
    </source>
</evidence>
<name>A0ABN6N702_9BACT</name>
<gene>
    <name evidence="8" type="ORF">AMPC_20430</name>
</gene>
<reference evidence="9" key="1">
    <citation type="journal article" date="2022" name="Int. J. Syst. Evol. Microbiol.">
        <title>Anaeromyxobacter oryzae sp. nov., Anaeromyxobacter diazotrophicus sp. nov. and Anaeromyxobacter paludicola sp. nov., isolated from paddy soils.</title>
        <authorList>
            <person name="Itoh H."/>
            <person name="Xu Z."/>
            <person name="Mise K."/>
            <person name="Masuda Y."/>
            <person name="Ushijima N."/>
            <person name="Hayakawa C."/>
            <person name="Shiratori Y."/>
            <person name="Senoo K."/>
        </authorList>
    </citation>
    <scope>NUCLEOTIDE SEQUENCE [LARGE SCALE GENOMIC DNA]</scope>
    <source>
        <strain evidence="9">Red630</strain>
    </source>
</reference>
<proteinExistence type="predicted"/>
<feature type="domain" description="Phosphoribosyl-AMP cyclohydrolase" evidence="7">
    <location>
        <begin position="33"/>
        <end position="105"/>
    </location>
</feature>
<keyword evidence="9" id="KW-1185">Reference proteome</keyword>
<protein>
    <recommendedName>
        <fullName evidence="3">phosphoribosyl-AMP cyclohydrolase</fullName>
        <ecNumber evidence="3">3.5.4.19</ecNumber>
    </recommendedName>
</protein>
<keyword evidence="6" id="KW-0368">Histidine biosynthesis</keyword>
<organism evidence="8 9">
    <name type="scientific">Anaeromyxobacter paludicola</name>
    <dbReference type="NCBI Taxonomy" id="2918171"/>
    <lineage>
        <taxon>Bacteria</taxon>
        <taxon>Pseudomonadati</taxon>
        <taxon>Myxococcota</taxon>
        <taxon>Myxococcia</taxon>
        <taxon>Myxococcales</taxon>
        <taxon>Cystobacterineae</taxon>
        <taxon>Anaeromyxobacteraceae</taxon>
        <taxon>Anaeromyxobacter</taxon>
    </lineage>
</organism>
<keyword evidence="4" id="KW-0028">Amino-acid biosynthesis</keyword>
<dbReference type="Proteomes" id="UP001162734">
    <property type="component" value="Chromosome"/>
</dbReference>